<gene>
    <name evidence="2" type="ORF">EAG_04354</name>
</gene>
<dbReference type="STRING" id="104421.E2B219"/>
<dbReference type="FunCoup" id="E2B219">
    <property type="interactions" value="37"/>
</dbReference>
<proteinExistence type="predicted"/>
<keyword evidence="3" id="KW-1185">Reference proteome</keyword>
<sequence>MWDDEPAPWDIEEPQPAAEGTTEGAPAEGAAPETPVLKLEKLEPPHYNHHWVRPLFLNYDYLYDYRKNYYDDVIDYLNQRQKGLFREPPRAQEWAERVLRTYDQKNIDRSFKRATDMKNLTNINLTCRHYSYHTRAYYSLKYQKIL</sequence>
<dbReference type="InParanoid" id="E2B219"/>
<evidence type="ECO:0000313" key="3">
    <source>
        <dbReference type="Proteomes" id="UP000000311"/>
    </source>
</evidence>
<name>E2B219_CAMFO</name>
<dbReference type="OrthoDB" id="6344929at2759"/>
<dbReference type="OMA" id="YHTRAYY"/>
<protein>
    <submittedName>
        <fullName evidence="2">Flightin</fullName>
    </submittedName>
</protein>
<accession>E2B219</accession>
<dbReference type="EMBL" id="GL445031">
    <property type="protein sequence ID" value="EFN60275.1"/>
    <property type="molecule type" value="Genomic_DNA"/>
</dbReference>
<evidence type="ECO:0000256" key="1">
    <source>
        <dbReference type="SAM" id="MobiDB-lite"/>
    </source>
</evidence>
<evidence type="ECO:0000313" key="2">
    <source>
        <dbReference type="EMBL" id="EFN60275.1"/>
    </source>
</evidence>
<organism evidence="3">
    <name type="scientific">Camponotus floridanus</name>
    <name type="common">Florida carpenter ant</name>
    <dbReference type="NCBI Taxonomy" id="104421"/>
    <lineage>
        <taxon>Eukaryota</taxon>
        <taxon>Metazoa</taxon>
        <taxon>Ecdysozoa</taxon>
        <taxon>Arthropoda</taxon>
        <taxon>Hexapoda</taxon>
        <taxon>Insecta</taxon>
        <taxon>Pterygota</taxon>
        <taxon>Neoptera</taxon>
        <taxon>Endopterygota</taxon>
        <taxon>Hymenoptera</taxon>
        <taxon>Apocrita</taxon>
        <taxon>Aculeata</taxon>
        <taxon>Formicoidea</taxon>
        <taxon>Formicidae</taxon>
        <taxon>Formicinae</taxon>
        <taxon>Camponotus</taxon>
    </lineage>
</organism>
<feature type="compositionally biased region" description="Low complexity" evidence="1">
    <location>
        <begin position="16"/>
        <end position="30"/>
    </location>
</feature>
<feature type="region of interest" description="Disordered" evidence="1">
    <location>
        <begin position="1"/>
        <end position="30"/>
    </location>
</feature>
<feature type="compositionally biased region" description="Acidic residues" evidence="1">
    <location>
        <begin position="1"/>
        <end position="13"/>
    </location>
</feature>
<dbReference type="Proteomes" id="UP000000311">
    <property type="component" value="Unassembled WGS sequence"/>
</dbReference>
<reference evidence="2 3" key="1">
    <citation type="journal article" date="2010" name="Science">
        <title>Genomic comparison of the ants Camponotus floridanus and Harpegnathos saltator.</title>
        <authorList>
            <person name="Bonasio R."/>
            <person name="Zhang G."/>
            <person name="Ye C."/>
            <person name="Mutti N.S."/>
            <person name="Fang X."/>
            <person name="Qin N."/>
            <person name="Donahue G."/>
            <person name="Yang P."/>
            <person name="Li Q."/>
            <person name="Li C."/>
            <person name="Zhang P."/>
            <person name="Huang Z."/>
            <person name="Berger S.L."/>
            <person name="Reinberg D."/>
            <person name="Wang J."/>
            <person name="Liebig J."/>
        </authorList>
    </citation>
    <scope>NUCLEOTIDE SEQUENCE [LARGE SCALE GENOMIC DNA]</scope>
    <source>
        <strain evidence="3">C129</strain>
    </source>
</reference>
<dbReference type="AlphaFoldDB" id="E2B219"/>
<dbReference type="KEGG" id="cfo:105258414"/>